<dbReference type="AlphaFoldDB" id="A0A8S9KLJ4"/>
<evidence type="ECO:0000313" key="1">
    <source>
        <dbReference type="EMBL" id="KAF2594872.1"/>
    </source>
</evidence>
<accession>A0A8S9KLJ4</accession>
<protein>
    <submittedName>
        <fullName evidence="1">Uncharacterized protein</fullName>
    </submittedName>
</protein>
<gene>
    <name evidence="1" type="ORF">F2Q70_00043889</name>
</gene>
<sequence>MRSISGVVKGSKRCFPVRWIWEKCIIRFIPMVNTFQWRLQVKQSVREKLRFCPPLITLRSSTLARLVEQVEQNARKEV</sequence>
<organism evidence="1">
    <name type="scientific">Brassica cretica</name>
    <name type="common">Mustard</name>
    <dbReference type="NCBI Taxonomy" id="69181"/>
    <lineage>
        <taxon>Eukaryota</taxon>
        <taxon>Viridiplantae</taxon>
        <taxon>Streptophyta</taxon>
        <taxon>Embryophyta</taxon>
        <taxon>Tracheophyta</taxon>
        <taxon>Spermatophyta</taxon>
        <taxon>Magnoliopsida</taxon>
        <taxon>eudicotyledons</taxon>
        <taxon>Gunneridae</taxon>
        <taxon>Pentapetalae</taxon>
        <taxon>rosids</taxon>
        <taxon>malvids</taxon>
        <taxon>Brassicales</taxon>
        <taxon>Brassicaceae</taxon>
        <taxon>Brassiceae</taxon>
        <taxon>Brassica</taxon>
    </lineage>
</organism>
<reference evidence="1" key="1">
    <citation type="submission" date="2019-12" db="EMBL/GenBank/DDBJ databases">
        <title>Genome sequencing and annotation of Brassica cretica.</title>
        <authorList>
            <person name="Studholme D.J."/>
            <person name="Sarris P.F."/>
        </authorList>
    </citation>
    <scope>NUCLEOTIDE SEQUENCE</scope>
    <source>
        <strain evidence="1">PFS-102/07</strain>
        <tissue evidence="1">Leaf</tissue>
    </source>
</reference>
<comment type="caution">
    <text evidence="1">The sequence shown here is derived from an EMBL/GenBank/DDBJ whole genome shotgun (WGS) entry which is preliminary data.</text>
</comment>
<dbReference type="EMBL" id="QGKY02000164">
    <property type="protein sequence ID" value="KAF2594872.1"/>
    <property type="molecule type" value="Genomic_DNA"/>
</dbReference>
<name>A0A8S9KLJ4_BRACR</name>
<proteinExistence type="predicted"/>